<comment type="caution">
    <text evidence="12">The sequence shown here is derived from an EMBL/GenBank/DDBJ whole genome shotgun (WGS) entry which is preliminary data.</text>
</comment>
<dbReference type="Pfam" id="PF02880">
    <property type="entry name" value="PGM_PMM_III"/>
    <property type="match status" value="1"/>
</dbReference>
<dbReference type="Gene3D" id="3.40.120.10">
    <property type="entry name" value="Alpha-D-Glucose-1,6-Bisphosphate, subunit A, domain 3"/>
    <property type="match status" value="3"/>
</dbReference>
<accession>A0A6V8MFI5</accession>
<evidence type="ECO:0000256" key="2">
    <source>
        <dbReference type="ARBA" id="ARBA00010231"/>
    </source>
</evidence>
<dbReference type="InterPro" id="IPR016066">
    <property type="entry name" value="A-D-PHexomutase_CS"/>
</dbReference>
<dbReference type="Pfam" id="PF02878">
    <property type="entry name" value="PGM_PMM_I"/>
    <property type="match status" value="1"/>
</dbReference>
<dbReference type="Proteomes" id="UP000556026">
    <property type="component" value="Unassembled WGS sequence"/>
</dbReference>
<evidence type="ECO:0000256" key="1">
    <source>
        <dbReference type="ARBA" id="ARBA00001946"/>
    </source>
</evidence>
<dbReference type="PRINTS" id="PR00509">
    <property type="entry name" value="PGMPMM"/>
</dbReference>
<keyword evidence="6" id="KW-0413">Isomerase</keyword>
<sequence length="469" mass="50574">MQIQFGTDGWRGVIADTFTFENLSLVAQATMDYMHQEELADLGLVIGYDRRFLSREFAERVAGIAAGNGIRVWLSEGYAPTPAVSWAVFERGAGLGVMITASHNPPRYNGFKVKESFGGSARPATTKTLEGMVARNQAAGRPVQAVTLAEGVQSGMVQYLDMAKPYLDQLGRYVDLDLIRTAGIKAVVDPMYGAGCGFLPLLIPGISEIHGNENPSFGGHPPEPIAEHLGELCSLLADCKFQVGLALDGDADRIGAVDETGEFFSSHRIFTVLLRHLYERKGVRGGVVKTVSTTRMIDLLATKFDLPIFETPIGFKHICELMLEHDILMGGEESGGLGVKGHIPERDGILMGLLLLEAMAMSGKGLRALLEETMDEIGHFHYSRIDLPIENLAKQELVQGLAAGGIESIAGHQVASTNFSDGFKFIFGDGSWLLIRPSGTEPVLRLYSEANDPAKVSALLEAARGIAGV</sequence>
<dbReference type="PROSITE" id="PS00710">
    <property type="entry name" value="PGM_PMM"/>
    <property type="match status" value="1"/>
</dbReference>
<proteinExistence type="inferred from homology"/>
<keyword evidence="3" id="KW-0597">Phosphoprotein</keyword>
<dbReference type="EMBL" id="BLXX01000002">
    <property type="protein sequence ID" value="GFO58727.1"/>
    <property type="molecule type" value="Genomic_DNA"/>
</dbReference>
<feature type="domain" description="Alpha-D-phosphohexomutase alpha/beta/alpha" evidence="11">
    <location>
        <begin position="267"/>
        <end position="375"/>
    </location>
</feature>
<dbReference type="GO" id="GO:0008973">
    <property type="term" value="F:phosphopentomutase activity"/>
    <property type="evidence" value="ECO:0007669"/>
    <property type="project" value="TreeGrafter"/>
</dbReference>
<feature type="domain" description="Alpha-D-phosphohexomutase alpha/beta/alpha" evidence="10">
    <location>
        <begin position="165"/>
        <end position="261"/>
    </location>
</feature>
<evidence type="ECO:0000259" key="11">
    <source>
        <dbReference type="Pfam" id="PF02880"/>
    </source>
</evidence>
<dbReference type="InterPro" id="IPR005843">
    <property type="entry name" value="A-D-PHexomutase_C"/>
</dbReference>
<evidence type="ECO:0000313" key="12">
    <source>
        <dbReference type="EMBL" id="GFO58727.1"/>
    </source>
</evidence>
<dbReference type="SUPFAM" id="SSF55957">
    <property type="entry name" value="Phosphoglucomutase, C-terminal domain"/>
    <property type="match status" value="1"/>
</dbReference>
<dbReference type="InterPro" id="IPR005846">
    <property type="entry name" value="A-D-PHexomutase_a/b/a-III"/>
</dbReference>
<protein>
    <submittedName>
        <fullName evidence="12">Phosphoesterase</fullName>
    </submittedName>
</protein>
<dbReference type="Gene3D" id="3.30.310.50">
    <property type="entry name" value="Alpha-D-phosphohexomutase, C-terminal domain"/>
    <property type="match status" value="1"/>
</dbReference>
<dbReference type="InterPro" id="IPR005844">
    <property type="entry name" value="A-D-PHexomutase_a/b/a-I"/>
</dbReference>
<dbReference type="AlphaFoldDB" id="A0A6V8MFI5"/>
<dbReference type="RefSeq" id="WP_183353578.1">
    <property type="nucleotide sequence ID" value="NZ_BLXX01000002.1"/>
</dbReference>
<keyword evidence="4 7" id="KW-0479">Metal-binding</keyword>
<evidence type="ECO:0000259" key="9">
    <source>
        <dbReference type="Pfam" id="PF02878"/>
    </source>
</evidence>
<evidence type="ECO:0000256" key="4">
    <source>
        <dbReference type="ARBA" id="ARBA00022723"/>
    </source>
</evidence>
<dbReference type="InterPro" id="IPR005845">
    <property type="entry name" value="A-D-PHexomutase_a/b/a-II"/>
</dbReference>
<name>A0A6V8MFI5_9BACT</name>
<evidence type="ECO:0000259" key="8">
    <source>
        <dbReference type="Pfam" id="PF00408"/>
    </source>
</evidence>
<comment type="similarity">
    <text evidence="2 7">Belongs to the phosphohexose mutase family.</text>
</comment>
<keyword evidence="13" id="KW-1185">Reference proteome</keyword>
<organism evidence="12 13">
    <name type="scientific">Geomonas silvestris</name>
    <dbReference type="NCBI Taxonomy" id="2740184"/>
    <lineage>
        <taxon>Bacteria</taxon>
        <taxon>Pseudomonadati</taxon>
        <taxon>Thermodesulfobacteriota</taxon>
        <taxon>Desulfuromonadia</taxon>
        <taxon>Geobacterales</taxon>
        <taxon>Geobacteraceae</taxon>
        <taxon>Geomonas</taxon>
    </lineage>
</organism>
<evidence type="ECO:0000256" key="3">
    <source>
        <dbReference type="ARBA" id="ARBA00022553"/>
    </source>
</evidence>
<dbReference type="PANTHER" id="PTHR45745:SF1">
    <property type="entry name" value="PHOSPHOGLUCOMUTASE 2B-RELATED"/>
    <property type="match status" value="1"/>
</dbReference>
<dbReference type="SUPFAM" id="SSF53738">
    <property type="entry name" value="Phosphoglucomutase, first 3 domains"/>
    <property type="match status" value="2"/>
</dbReference>
<evidence type="ECO:0000259" key="10">
    <source>
        <dbReference type="Pfam" id="PF02879"/>
    </source>
</evidence>
<evidence type="ECO:0000256" key="6">
    <source>
        <dbReference type="ARBA" id="ARBA00023235"/>
    </source>
</evidence>
<dbReference type="GO" id="GO:0006166">
    <property type="term" value="P:purine ribonucleoside salvage"/>
    <property type="evidence" value="ECO:0007669"/>
    <property type="project" value="TreeGrafter"/>
</dbReference>
<dbReference type="InterPro" id="IPR036900">
    <property type="entry name" value="A-D-PHexomutase_C_sf"/>
</dbReference>
<dbReference type="Pfam" id="PF02879">
    <property type="entry name" value="PGM_PMM_II"/>
    <property type="match status" value="1"/>
</dbReference>
<dbReference type="InterPro" id="IPR005841">
    <property type="entry name" value="Alpha-D-phosphohexomutase_SF"/>
</dbReference>
<dbReference type="FunFam" id="3.40.120.10:FF:000028">
    <property type="entry name" value="GlcNAc phosphomutase"/>
    <property type="match status" value="1"/>
</dbReference>
<comment type="cofactor">
    <cofactor evidence="1">
        <name>Mg(2+)</name>
        <dbReference type="ChEBI" id="CHEBI:18420"/>
    </cofactor>
</comment>
<feature type="domain" description="Alpha-D-phosphohexomutase alpha/beta/alpha" evidence="9">
    <location>
        <begin position="3"/>
        <end position="137"/>
    </location>
</feature>
<dbReference type="Pfam" id="PF00408">
    <property type="entry name" value="PGM_PMM_IV"/>
    <property type="match status" value="1"/>
</dbReference>
<evidence type="ECO:0000256" key="7">
    <source>
        <dbReference type="RuleBase" id="RU004326"/>
    </source>
</evidence>
<evidence type="ECO:0000256" key="5">
    <source>
        <dbReference type="ARBA" id="ARBA00022842"/>
    </source>
</evidence>
<dbReference type="GO" id="GO:0000287">
    <property type="term" value="F:magnesium ion binding"/>
    <property type="evidence" value="ECO:0007669"/>
    <property type="project" value="InterPro"/>
</dbReference>
<reference evidence="13" key="1">
    <citation type="submission" date="2020-06" db="EMBL/GenBank/DDBJ databases">
        <title>Draft genomic sequence of Geomonas sp. Red330.</title>
        <authorList>
            <person name="Itoh H."/>
            <person name="Zhenxing X."/>
            <person name="Ushijima N."/>
            <person name="Masuda Y."/>
            <person name="Shiratori Y."/>
            <person name="Senoo K."/>
        </authorList>
    </citation>
    <scope>NUCLEOTIDE SEQUENCE [LARGE SCALE GENOMIC DNA]</scope>
    <source>
        <strain evidence="13">Red330</strain>
    </source>
</reference>
<feature type="domain" description="Alpha-D-phosphohexomutase C-terminal" evidence="8">
    <location>
        <begin position="406"/>
        <end position="462"/>
    </location>
</feature>
<dbReference type="InterPro" id="IPR016055">
    <property type="entry name" value="A-D-PHexomutase_a/b/a-I/II/III"/>
</dbReference>
<dbReference type="CDD" id="cd05800">
    <property type="entry name" value="PGM_like2"/>
    <property type="match status" value="1"/>
</dbReference>
<evidence type="ECO:0000313" key="13">
    <source>
        <dbReference type="Proteomes" id="UP000556026"/>
    </source>
</evidence>
<dbReference type="GO" id="GO:0005975">
    <property type="term" value="P:carbohydrate metabolic process"/>
    <property type="evidence" value="ECO:0007669"/>
    <property type="project" value="InterPro"/>
</dbReference>
<keyword evidence="5 7" id="KW-0460">Magnesium</keyword>
<gene>
    <name evidence="12" type="ORF">GMST_10520</name>
</gene>
<dbReference type="PANTHER" id="PTHR45745">
    <property type="entry name" value="PHOSPHOMANNOMUTASE 45A"/>
    <property type="match status" value="1"/>
</dbReference>